<feature type="transmembrane region" description="Helical" evidence="2">
    <location>
        <begin position="44"/>
        <end position="63"/>
    </location>
</feature>
<dbReference type="InterPro" id="IPR048493">
    <property type="entry name" value="DUF1980_N"/>
</dbReference>
<evidence type="ECO:0000313" key="6">
    <source>
        <dbReference type="Proteomes" id="UP001589619"/>
    </source>
</evidence>
<dbReference type="Proteomes" id="UP001589619">
    <property type="component" value="Unassembled WGS sequence"/>
</dbReference>
<sequence>MAEQRSLTVHYLFRAAIMAGFSFYILHLVKAGRLVYYIAPRMEVYVKCAAIALFVIALFQGFLGLRSFFGRTAEACDCDHMPSRSVWRNVWLYGLFLLPLAFGFLLPDKLMGSDIAAIKGMNLSGGNGAVKAGAGGSGAKAQPVAAAVPTDGAQASDLASPGQGPGTPPAAAAAKPVAPAEGGAAVNGVPVVPVAGAGAGAAGAAANDKLSELFPSDIVNGPYLALGKKLYGRDKIVVRDTGFMEVLTAVDLFLDRYIGKEMEITGFVYREPDMKPGQFVVSRLAMMCCSADSSPYGVLVESSLGQKLEKDAWVQITGKLSKTTYKDNEIMKLDATGVKTVQAPESPYVYPYFDDFEKLAD</sequence>
<dbReference type="PANTHER" id="PTHR40047:SF1">
    <property type="entry name" value="UPF0703 PROTEIN YCGQ"/>
    <property type="match status" value="1"/>
</dbReference>
<dbReference type="RefSeq" id="WP_344914788.1">
    <property type="nucleotide sequence ID" value="NZ_BAAAYO010000014.1"/>
</dbReference>
<name>A0ABV5VZF7_9BACL</name>
<feature type="domain" description="DUF1980" evidence="4">
    <location>
        <begin position="227"/>
        <end position="351"/>
    </location>
</feature>
<dbReference type="InterPro" id="IPR052955">
    <property type="entry name" value="UPF0703_membrane_permease"/>
</dbReference>
<dbReference type="InterPro" id="IPR048447">
    <property type="entry name" value="DUF1980_C"/>
</dbReference>
<accession>A0ABV5VZF7</accession>
<evidence type="ECO:0000256" key="2">
    <source>
        <dbReference type="SAM" id="Phobius"/>
    </source>
</evidence>
<protein>
    <submittedName>
        <fullName evidence="5">TIGR03943 family putative permease subunit</fullName>
    </submittedName>
</protein>
<organism evidence="5 6">
    <name type="scientific">Paenibacillus hodogayensis</name>
    <dbReference type="NCBI Taxonomy" id="279208"/>
    <lineage>
        <taxon>Bacteria</taxon>
        <taxon>Bacillati</taxon>
        <taxon>Bacillota</taxon>
        <taxon>Bacilli</taxon>
        <taxon>Bacillales</taxon>
        <taxon>Paenibacillaceae</taxon>
        <taxon>Paenibacillus</taxon>
    </lineage>
</organism>
<dbReference type="Pfam" id="PF09323">
    <property type="entry name" value="DUF1980"/>
    <property type="match status" value="1"/>
</dbReference>
<keyword evidence="2" id="KW-1133">Transmembrane helix</keyword>
<evidence type="ECO:0000259" key="4">
    <source>
        <dbReference type="Pfam" id="PF21537"/>
    </source>
</evidence>
<evidence type="ECO:0000313" key="5">
    <source>
        <dbReference type="EMBL" id="MFB9753690.1"/>
    </source>
</evidence>
<dbReference type="NCBIfam" id="TIGR03943">
    <property type="entry name" value="TIGR03943 family putative permease subunit"/>
    <property type="match status" value="1"/>
</dbReference>
<feature type="transmembrane region" description="Helical" evidence="2">
    <location>
        <begin position="12"/>
        <end position="32"/>
    </location>
</feature>
<dbReference type="Pfam" id="PF21537">
    <property type="entry name" value="DUF1980_C"/>
    <property type="match status" value="1"/>
</dbReference>
<comment type="caution">
    <text evidence="5">The sequence shown here is derived from an EMBL/GenBank/DDBJ whole genome shotgun (WGS) entry which is preliminary data.</text>
</comment>
<feature type="region of interest" description="Disordered" evidence="1">
    <location>
        <begin position="152"/>
        <end position="175"/>
    </location>
</feature>
<dbReference type="InterPro" id="IPR015402">
    <property type="entry name" value="DUF1980"/>
</dbReference>
<evidence type="ECO:0000259" key="3">
    <source>
        <dbReference type="Pfam" id="PF09323"/>
    </source>
</evidence>
<dbReference type="EMBL" id="JBHMAG010000013">
    <property type="protein sequence ID" value="MFB9753690.1"/>
    <property type="molecule type" value="Genomic_DNA"/>
</dbReference>
<dbReference type="PANTHER" id="PTHR40047">
    <property type="entry name" value="UPF0703 PROTEIN YCGQ"/>
    <property type="match status" value="1"/>
</dbReference>
<keyword evidence="2" id="KW-0472">Membrane</keyword>
<proteinExistence type="predicted"/>
<gene>
    <name evidence="5" type="ORF">ACFFNY_19150</name>
</gene>
<feature type="domain" description="DUF1980" evidence="3">
    <location>
        <begin position="13"/>
        <end position="122"/>
    </location>
</feature>
<reference evidence="5 6" key="1">
    <citation type="submission" date="2024-09" db="EMBL/GenBank/DDBJ databases">
        <authorList>
            <person name="Sun Q."/>
            <person name="Mori K."/>
        </authorList>
    </citation>
    <scope>NUCLEOTIDE SEQUENCE [LARGE SCALE GENOMIC DNA]</scope>
    <source>
        <strain evidence="5 6">JCM 12520</strain>
    </source>
</reference>
<feature type="transmembrane region" description="Helical" evidence="2">
    <location>
        <begin position="90"/>
        <end position="106"/>
    </location>
</feature>
<keyword evidence="6" id="KW-1185">Reference proteome</keyword>
<evidence type="ECO:0000256" key="1">
    <source>
        <dbReference type="SAM" id="MobiDB-lite"/>
    </source>
</evidence>
<keyword evidence="2" id="KW-0812">Transmembrane</keyword>